<feature type="transmembrane region" description="Helical" evidence="1">
    <location>
        <begin position="14"/>
        <end position="31"/>
    </location>
</feature>
<reference evidence="2" key="1">
    <citation type="submission" date="2018-05" db="EMBL/GenBank/DDBJ databases">
        <authorList>
            <person name="Lanie J.A."/>
            <person name="Ng W.-L."/>
            <person name="Kazmierczak K.M."/>
            <person name="Andrzejewski T.M."/>
            <person name="Davidsen T.M."/>
            <person name="Wayne K.J."/>
            <person name="Tettelin H."/>
            <person name="Glass J.I."/>
            <person name="Rusch D."/>
            <person name="Podicherti R."/>
            <person name="Tsui H.-C.T."/>
            <person name="Winkler M.E."/>
        </authorList>
    </citation>
    <scope>NUCLEOTIDE SEQUENCE</scope>
</reference>
<keyword evidence="1" id="KW-0812">Transmembrane</keyword>
<name>A0A382QW93_9ZZZZ</name>
<accession>A0A382QW93</accession>
<gene>
    <name evidence="2" type="ORF">METZ01_LOCUS342570</name>
</gene>
<organism evidence="2">
    <name type="scientific">marine metagenome</name>
    <dbReference type="NCBI Taxonomy" id="408172"/>
    <lineage>
        <taxon>unclassified sequences</taxon>
        <taxon>metagenomes</taxon>
        <taxon>ecological metagenomes</taxon>
    </lineage>
</organism>
<dbReference type="AlphaFoldDB" id="A0A382QW93"/>
<feature type="non-terminal residue" evidence="2">
    <location>
        <position position="68"/>
    </location>
</feature>
<sequence length="68" mass="8317">MFIELLTMGGYGQFVWSAFIFSFVSCFYLYLKTRFELKQQEKIYLMEFKEIEARKFEFTKRKKSTIEA</sequence>
<protein>
    <recommendedName>
        <fullName evidence="3">Heme exporter protein D</fullName>
    </recommendedName>
</protein>
<dbReference type="EMBL" id="UINC01117349">
    <property type="protein sequence ID" value="SVC89716.1"/>
    <property type="molecule type" value="Genomic_DNA"/>
</dbReference>
<keyword evidence="1" id="KW-1133">Transmembrane helix</keyword>
<evidence type="ECO:0000313" key="2">
    <source>
        <dbReference type="EMBL" id="SVC89716.1"/>
    </source>
</evidence>
<evidence type="ECO:0008006" key="3">
    <source>
        <dbReference type="Google" id="ProtNLM"/>
    </source>
</evidence>
<evidence type="ECO:0000256" key="1">
    <source>
        <dbReference type="SAM" id="Phobius"/>
    </source>
</evidence>
<keyword evidence="1" id="KW-0472">Membrane</keyword>
<proteinExistence type="predicted"/>